<dbReference type="EMBL" id="JAUTXU010000008">
    <property type="protein sequence ID" value="KAK3723657.1"/>
    <property type="molecule type" value="Genomic_DNA"/>
</dbReference>
<proteinExistence type="predicted"/>
<sequence>MDTEIPSPSRLHGLPRELRDLIYSFAVVSNVTIRLYAFNRNADQFLPDPKSPEESGWSIVTSQHYGPGHEDLELSLSTWLSLSPVDKQTRKEADEVFFEHLKVDIRETTGCHGLLQRPRLRMTTLSKVRFVSVEKNSGKLLIKSDYYYGQAFVEQKLVISPSLTAAGKSILEWEFKVWPYEDDSLLGTVSVNSQRVDVDVAEHLELLHKRVEDLAGRAWKTCQLRGQALYRILDLLTAPEQMDVGCKMLGERSVKE</sequence>
<comment type="caution">
    <text evidence="1">The sequence shown here is derived from an EMBL/GenBank/DDBJ whole genome shotgun (WGS) entry which is preliminary data.</text>
</comment>
<organism evidence="1 2">
    <name type="scientific">Vermiconidia calcicola</name>
    <dbReference type="NCBI Taxonomy" id="1690605"/>
    <lineage>
        <taxon>Eukaryota</taxon>
        <taxon>Fungi</taxon>
        <taxon>Dikarya</taxon>
        <taxon>Ascomycota</taxon>
        <taxon>Pezizomycotina</taxon>
        <taxon>Dothideomycetes</taxon>
        <taxon>Dothideomycetidae</taxon>
        <taxon>Mycosphaerellales</taxon>
        <taxon>Extremaceae</taxon>
        <taxon>Vermiconidia</taxon>
    </lineage>
</organism>
<keyword evidence="2" id="KW-1185">Reference proteome</keyword>
<evidence type="ECO:0000313" key="2">
    <source>
        <dbReference type="Proteomes" id="UP001281147"/>
    </source>
</evidence>
<accession>A0ACC3NW12</accession>
<dbReference type="Proteomes" id="UP001281147">
    <property type="component" value="Unassembled WGS sequence"/>
</dbReference>
<evidence type="ECO:0000313" key="1">
    <source>
        <dbReference type="EMBL" id="KAK3723657.1"/>
    </source>
</evidence>
<protein>
    <submittedName>
        <fullName evidence="1">Uncharacterized protein</fullName>
    </submittedName>
</protein>
<reference evidence="1" key="1">
    <citation type="submission" date="2023-07" db="EMBL/GenBank/DDBJ databases">
        <title>Black Yeasts Isolated from many extreme environments.</title>
        <authorList>
            <person name="Coleine C."/>
            <person name="Stajich J.E."/>
            <person name="Selbmann L."/>
        </authorList>
    </citation>
    <scope>NUCLEOTIDE SEQUENCE</scope>
    <source>
        <strain evidence="1">CCFEE 5714</strain>
    </source>
</reference>
<name>A0ACC3NW12_9PEZI</name>
<gene>
    <name evidence="1" type="ORF">LTR37_001538</name>
</gene>